<comment type="similarity">
    <text evidence="2 8">Belongs to the Mediator complex subunit 17 family.</text>
</comment>
<dbReference type="GO" id="GO:0070847">
    <property type="term" value="C:core mediator complex"/>
    <property type="evidence" value="ECO:0007669"/>
    <property type="project" value="TreeGrafter"/>
</dbReference>
<evidence type="ECO:0000313" key="11">
    <source>
        <dbReference type="Proteomes" id="UP001365542"/>
    </source>
</evidence>
<name>A0AAV9XNU5_9PEZI</name>
<dbReference type="EMBL" id="JAVHJO010000001">
    <property type="protein sequence ID" value="KAK6543281.1"/>
    <property type="molecule type" value="Genomic_DNA"/>
</dbReference>
<protein>
    <recommendedName>
        <fullName evidence="3 8">Mediator of RNA polymerase II transcription subunit 17</fullName>
    </recommendedName>
    <alternativeName>
        <fullName evidence="7 8">Mediator complex subunit 17</fullName>
    </alternativeName>
</protein>
<evidence type="ECO:0000256" key="1">
    <source>
        <dbReference type="ARBA" id="ARBA00004123"/>
    </source>
</evidence>
<keyword evidence="5 8" id="KW-0804">Transcription</keyword>
<reference evidence="10 11" key="1">
    <citation type="submission" date="2019-10" db="EMBL/GenBank/DDBJ databases">
        <authorList>
            <person name="Palmer J.M."/>
        </authorList>
    </citation>
    <scope>NUCLEOTIDE SEQUENCE [LARGE SCALE GENOMIC DNA]</scope>
    <source>
        <strain evidence="10 11">TWF694</strain>
    </source>
</reference>
<sequence length="627" mass="69491">MAASSPTPSSPPPPPPPLLPPPVPQSQSLLLALASWPDPDPRTSSLSSLIPRIQSERGPFKNVTEESLLEEIAAAERQQHDDLLDASKDDDQVPPPPEDPPNPREALGIKRQELMKLVEQAQFEAMYALDFVSLLLSGVRPAHAEASLSRHLKENVPSGTLGSEPTRKKDLSSSAKADSEAITKGWRSEALIQSAGSLQAASSRLVQESEREETFWEDVLDVKKEGWAICRIPREPQYLGVRFGFSEAGADEKYRGLGVLRKGTDGAITMHDLGNSNANRNAVRVRILRDDRVVGTSKPFTDDSQTSGITGMIQTARNYAYQHELFLELAREARTLANLGFRNTDEAITFELGSKSSVVIDMMNTADLSSETSESTLDDLAQGLSMALHLLLSHAHRQNLKRRQLPPPILTNRTPLTPPLFLLRPIASHLRHQSDTDEFIASTQKLITYAQAADLKSRITLARCHNCFSKDFEKVESAVDSLGGFLETKSTIVFPGSWKIIVLVQTVLGPSIFGTRFVVQTSHDGGCATLMGNNMFNSQAEVQRYLQWSLERSVINHIQLKGDRWTQIAMSNEMTQAGEQSQYKRLRVEVDERCLYIRWTVGGGQDEYYQWTGDNGKKPLDSLVKSI</sequence>
<keyword evidence="4 8" id="KW-0805">Transcription regulation</keyword>
<comment type="subunit">
    <text evidence="8">Component of the Mediator complex.</text>
</comment>
<evidence type="ECO:0000256" key="2">
    <source>
        <dbReference type="ARBA" id="ARBA00005635"/>
    </source>
</evidence>
<evidence type="ECO:0000256" key="8">
    <source>
        <dbReference type="RuleBase" id="RU364140"/>
    </source>
</evidence>
<keyword evidence="11" id="KW-1185">Reference proteome</keyword>
<dbReference type="GO" id="GO:0003712">
    <property type="term" value="F:transcription coregulator activity"/>
    <property type="evidence" value="ECO:0007669"/>
    <property type="project" value="InterPro"/>
</dbReference>
<feature type="region of interest" description="Disordered" evidence="9">
    <location>
        <begin position="1"/>
        <end position="105"/>
    </location>
</feature>
<feature type="compositionally biased region" description="Basic and acidic residues" evidence="9">
    <location>
        <begin position="77"/>
        <end position="91"/>
    </location>
</feature>
<proteinExistence type="inferred from homology"/>
<comment type="function">
    <text evidence="8">Component of the Mediator complex, a coactivator involved in the regulated transcription of nearly all RNA polymerase II-dependent genes. Mediator functions as a bridge to convey information from gene-specific regulatory proteins to the basal RNA polymerase II transcription machinery. Mediator is recruited to promoters by direct interactions with regulatory proteins and serves as a scaffold for the assembly of a functional preinitiation complex with RNA polymerase II and the general transcription factors.</text>
</comment>
<evidence type="ECO:0000256" key="3">
    <source>
        <dbReference type="ARBA" id="ARBA00019610"/>
    </source>
</evidence>
<feature type="compositionally biased region" description="Basic and acidic residues" evidence="9">
    <location>
        <begin position="165"/>
        <end position="179"/>
    </location>
</feature>
<feature type="region of interest" description="Disordered" evidence="9">
    <location>
        <begin position="148"/>
        <end position="179"/>
    </location>
</feature>
<evidence type="ECO:0000313" key="10">
    <source>
        <dbReference type="EMBL" id="KAK6543281.1"/>
    </source>
</evidence>
<dbReference type="AlphaFoldDB" id="A0AAV9XNU5"/>
<keyword evidence="8" id="KW-0010">Activator</keyword>
<evidence type="ECO:0000256" key="5">
    <source>
        <dbReference type="ARBA" id="ARBA00023163"/>
    </source>
</evidence>
<dbReference type="PANTHER" id="PTHR13114">
    <property type="entry name" value="MEDIATOR OF RNA POLYMERASE II TRANSCRIPTION SUBUNIT 17"/>
    <property type="match status" value="1"/>
</dbReference>
<evidence type="ECO:0000256" key="9">
    <source>
        <dbReference type="SAM" id="MobiDB-lite"/>
    </source>
</evidence>
<accession>A0AAV9XNU5</accession>
<organism evidence="10 11">
    <name type="scientific">Orbilia ellipsospora</name>
    <dbReference type="NCBI Taxonomy" id="2528407"/>
    <lineage>
        <taxon>Eukaryota</taxon>
        <taxon>Fungi</taxon>
        <taxon>Dikarya</taxon>
        <taxon>Ascomycota</taxon>
        <taxon>Pezizomycotina</taxon>
        <taxon>Orbiliomycetes</taxon>
        <taxon>Orbiliales</taxon>
        <taxon>Orbiliaceae</taxon>
        <taxon>Orbilia</taxon>
    </lineage>
</organism>
<comment type="caution">
    <text evidence="10">The sequence shown here is derived from an EMBL/GenBank/DDBJ whole genome shotgun (WGS) entry which is preliminary data.</text>
</comment>
<evidence type="ECO:0000256" key="6">
    <source>
        <dbReference type="ARBA" id="ARBA00023242"/>
    </source>
</evidence>
<dbReference type="Pfam" id="PF10156">
    <property type="entry name" value="Med17"/>
    <property type="match status" value="1"/>
</dbReference>
<gene>
    <name evidence="10" type="primary">SRB4</name>
    <name evidence="8" type="synonym">MED17</name>
    <name evidence="10" type="ORF">TWF694_000039</name>
</gene>
<dbReference type="Proteomes" id="UP001365542">
    <property type="component" value="Unassembled WGS sequence"/>
</dbReference>
<feature type="compositionally biased region" description="Low complexity" evidence="9">
    <location>
        <begin position="25"/>
        <end position="37"/>
    </location>
</feature>
<dbReference type="InterPro" id="IPR019313">
    <property type="entry name" value="Mediator_Med17"/>
</dbReference>
<comment type="subcellular location">
    <subcellularLocation>
        <location evidence="1 8">Nucleus</location>
    </subcellularLocation>
</comment>
<dbReference type="GO" id="GO:0006357">
    <property type="term" value="P:regulation of transcription by RNA polymerase II"/>
    <property type="evidence" value="ECO:0007669"/>
    <property type="project" value="InterPro"/>
</dbReference>
<evidence type="ECO:0000256" key="4">
    <source>
        <dbReference type="ARBA" id="ARBA00023015"/>
    </source>
</evidence>
<dbReference type="PANTHER" id="PTHR13114:SF7">
    <property type="entry name" value="MEDIATOR OF RNA POLYMERASE II TRANSCRIPTION SUBUNIT 17"/>
    <property type="match status" value="1"/>
</dbReference>
<evidence type="ECO:0000256" key="7">
    <source>
        <dbReference type="ARBA" id="ARBA00032014"/>
    </source>
</evidence>
<feature type="compositionally biased region" description="Pro residues" evidence="9">
    <location>
        <begin position="8"/>
        <end position="24"/>
    </location>
</feature>
<dbReference type="Gene3D" id="6.10.250.2620">
    <property type="match status" value="1"/>
</dbReference>
<keyword evidence="6 8" id="KW-0539">Nucleus</keyword>
<dbReference type="GO" id="GO:0016592">
    <property type="term" value="C:mediator complex"/>
    <property type="evidence" value="ECO:0007669"/>
    <property type="project" value="InterPro"/>
</dbReference>